<protein>
    <submittedName>
        <fullName evidence="5">Elongation factor G</fullName>
    </submittedName>
</protein>
<dbReference type="PROSITE" id="PS51722">
    <property type="entry name" value="G_TR_2"/>
    <property type="match status" value="1"/>
</dbReference>
<dbReference type="GO" id="GO:0005525">
    <property type="term" value="F:GTP binding"/>
    <property type="evidence" value="ECO:0007669"/>
    <property type="project" value="UniProtKB-KW"/>
</dbReference>
<dbReference type="CDD" id="cd01886">
    <property type="entry name" value="EF-G"/>
    <property type="match status" value="1"/>
</dbReference>
<dbReference type="SUPFAM" id="SSF50447">
    <property type="entry name" value="Translation proteins"/>
    <property type="match status" value="1"/>
</dbReference>
<keyword evidence="1" id="KW-0547">Nucleotide-binding</keyword>
<dbReference type="Gene3D" id="3.40.50.300">
    <property type="entry name" value="P-loop containing nucleotide triphosphate hydrolases"/>
    <property type="match status" value="1"/>
</dbReference>
<dbReference type="InterPro" id="IPR053905">
    <property type="entry name" value="EF-G-like_DII"/>
</dbReference>
<organism evidence="5 6">
    <name type="scientific">Geodia barretti</name>
    <name type="common">Barrett's horny sponge</name>
    <dbReference type="NCBI Taxonomy" id="519541"/>
    <lineage>
        <taxon>Eukaryota</taxon>
        <taxon>Metazoa</taxon>
        <taxon>Porifera</taxon>
        <taxon>Demospongiae</taxon>
        <taxon>Heteroscleromorpha</taxon>
        <taxon>Tetractinellida</taxon>
        <taxon>Astrophorina</taxon>
        <taxon>Geodiidae</taxon>
        <taxon>Geodia</taxon>
    </lineage>
</organism>
<dbReference type="Pfam" id="PF00009">
    <property type="entry name" value="GTP_EFTU"/>
    <property type="match status" value="1"/>
</dbReference>
<evidence type="ECO:0000259" key="4">
    <source>
        <dbReference type="PROSITE" id="PS51722"/>
    </source>
</evidence>
<name>A0AA35W097_GEOBA</name>
<keyword evidence="5" id="KW-0251">Elongation factor</keyword>
<reference evidence="5" key="1">
    <citation type="submission" date="2023-03" db="EMBL/GenBank/DDBJ databases">
        <authorList>
            <person name="Steffen K."/>
            <person name="Cardenas P."/>
        </authorList>
    </citation>
    <scope>NUCLEOTIDE SEQUENCE</scope>
</reference>
<evidence type="ECO:0000256" key="1">
    <source>
        <dbReference type="ARBA" id="ARBA00022741"/>
    </source>
</evidence>
<dbReference type="AlphaFoldDB" id="A0AA35W097"/>
<dbReference type="PRINTS" id="PR00315">
    <property type="entry name" value="ELONGATNFCT"/>
</dbReference>
<keyword evidence="6" id="KW-1185">Reference proteome</keyword>
<dbReference type="PANTHER" id="PTHR43261:SF1">
    <property type="entry name" value="RIBOSOME-RELEASING FACTOR 2, MITOCHONDRIAL"/>
    <property type="match status" value="1"/>
</dbReference>
<keyword evidence="3" id="KW-0342">GTP-binding</keyword>
<dbReference type="SUPFAM" id="SSF52540">
    <property type="entry name" value="P-loop containing nucleoside triphosphate hydrolases"/>
    <property type="match status" value="1"/>
</dbReference>
<keyword evidence="2" id="KW-0648">Protein biosynthesis</keyword>
<accession>A0AA35W097</accession>
<dbReference type="InterPro" id="IPR000795">
    <property type="entry name" value="T_Tr_GTP-bd_dom"/>
</dbReference>
<feature type="domain" description="Tr-type G" evidence="4">
    <location>
        <begin position="9"/>
        <end position="283"/>
    </location>
</feature>
<dbReference type="GO" id="GO:0003924">
    <property type="term" value="F:GTPase activity"/>
    <property type="evidence" value="ECO:0007669"/>
    <property type="project" value="InterPro"/>
</dbReference>
<dbReference type="PANTHER" id="PTHR43261">
    <property type="entry name" value="TRANSLATION ELONGATION FACTOR G-RELATED"/>
    <property type="match status" value="1"/>
</dbReference>
<evidence type="ECO:0000313" key="5">
    <source>
        <dbReference type="EMBL" id="CAI7989668.1"/>
    </source>
</evidence>
<evidence type="ECO:0000256" key="3">
    <source>
        <dbReference type="ARBA" id="ARBA00023134"/>
    </source>
</evidence>
<evidence type="ECO:0000313" key="6">
    <source>
        <dbReference type="Proteomes" id="UP001174909"/>
    </source>
</evidence>
<dbReference type="Pfam" id="PF22042">
    <property type="entry name" value="EF-G_D2"/>
    <property type="match status" value="1"/>
</dbReference>
<dbReference type="GO" id="GO:0003746">
    <property type="term" value="F:translation elongation factor activity"/>
    <property type="evidence" value="ECO:0007669"/>
    <property type="project" value="UniProtKB-KW"/>
</dbReference>
<gene>
    <name evidence="5" type="ORF">GBAR_LOCUS279</name>
</gene>
<dbReference type="CDD" id="cd04088">
    <property type="entry name" value="EFG_mtEFG_II"/>
    <property type="match status" value="1"/>
</dbReference>
<dbReference type="EMBL" id="CASHTH010000036">
    <property type="protein sequence ID" value="CAI7989668.1"/>
    <property type="molecule type" value="Genomic_DNA"/>
</dbReference>
<dbReference type="InterPro" id="IPR027417">
    <property type="entry name" value="P-loop_NTPase"/>
</dbReference>
<dbReference type="FunFam" id="3.40.50.300:FF:000029">
    <property type="entry name" value="Elongation factor G"/>
    <property type="match status" value="1"/>
</dbReference>
<comment type="caution">
    <text evidence="5">The sequence shown here is derived from an EMBL/GenBank/DDBJ whole genome shotgun (WGS) entry which is preliminary data.</text>
</comment>
<dbReference type="PROSITE" id="PS00301">
    <property type="entry name" value="G_TR_1"/>
    <property type="match status" value="1"/>
</dbReference>
<dbReference type="InterPro" id="IPR009000">
    <property type="entry name" value="Transl_B-barrel_sf"/>
</dbReference>
<proteinExistence type="predicted"/>
<evidence type="ECO:0000256" key="2">
    <source>
        <dbReference type="ARBA" id="ARBA00022917"/>
    </source>
</evidence>
<dbReference type="Gene3D" id="2.40.30.10">
    <property type="entry name" value="Translation factors"/>
    <property type="match status" value="1"/>
</dbReference>
<dbReference type="Proteomes" id="UP001174909">
    <property type="component" value="Unassembled WGS sequence"/>
</dbReference>
<dbReference type="InterPro" id="IPR005225">
    <property type="entry name" value="Small_GTP-bd"/>
</dbReference>
<dbReference type="NCBIfam" id="TIGR00231">
    <property type="entry name" value="small_GTP"/>
    <property type="match status" value="1"/>
</dbReference>
<dbReference type="GO" id="GO:0032790">
    <property type="term" value="P:ribosome disassembly"/>
    <property type="evidence" value="ECO:0007669"/>
    <property type="project" value="TreeGrafter"/>
</dbReference>
<dbReference type="InterPro" id="IPR031157">
    <property type="entry name" value="G_TR_CS"/>
</dbReference>
<sequence>MPATLQSLEKTRNIGFIAHIDAGKTTVTERVLYFTGRIRKIGGVDDGTTAMDWMAQERERGITITSAATTAQWGDYTINIIDTPGHIDFTAEVERSLRILDGGVVVFDAVAGVQPQSETVWRQADKYNVPRICFVNKMDRVGADFYRTIDSISHRLQANPIAVQIPIGQEDEFLGVIDLIEGKSWTWAEEGVETPKEGPVPEEFIEEYRNYRGQMIEKIAETDDELLSKYIEEEEISNQEIKDALRKATIGYSIVPVFCGTALRTKGIQPLIDAIGDYLPSPLDVPPVIGKPPTSDEEITRAPDPTEPFSALAFKTVSDPYIGRLVYFRVYSGTAAAGSSVYNSSNRRRERLGRIVQMHAQHREESVRVHAGQIAARCGTEIHCNRETRFAPRAIQLCWRLSASLNR</sequence>